<feature type="compositionally biased region" description="Low complexity" evidence="2">
    <location>
        <begin position="17"/>
        <end position="29"/>
    </location>
</feature>
<dbReference type="VEuPathDB" id="FungiDB:CDV56_107927"/>
<dbReference type="AlphaFoldDB" id="A0A397I0C7"/>
<organism evidence="3 4">
    <name type="scientific">Aspergillus thermomutatus</name>
    <name type="common">Neosartorya pseudofischeri</name>
    <dbReference type="NCBI Taxonomy" id="41047"/>
    <lineage>
        <taxon>Eukaryota</taxon>
        <taxon>Fungi</taxon>
        <taxon>Dikarya</taxon>
        <taxon>Ascomycota</taxon>
        <taxon>Pezizomycotina</taxon>
        <taxon>Eurotiomycetes</taxon>
        <taxon>Eurotiomycetidae</taxon>
        <taxon>Eurotiales</taxon>
        <taxon>Aspergillaceae</taxon>
        <taxon>Aspergillus</taxon>
        <taxon>Aspergillus subgen. Fumigati</taxon>
    </lineage>
</organism>
<name>A0A397I0C7_ASPTH</name>
<dbReference type="EMBL" id="NKHU02000009">
    <property type="protein sequence ID" value="RHZ66884.1"/>
    <property type="molecule type" value="Genomic_DNA"/>
</dbReference>
<gene>
    <name evidence="3" type="ORF">CDV56_107927</name>
</gene>
<feature type="region of interest" description="Disordered" evidence="2">
    <location>
        <begin position="1"/>
        <end position="69"/>
    </location>
</feature>
<dbReference type="PANTHER" id="PTHR15885">
    <property type="entry name" value="COILED-COIL DOMAIN-CONTAINING PROTEIN 174"/>
    <property type="match status" value="1"/>
</dbReference>
<reference evidence="3" key="1">
    <citation type="submission" date="2018-08" db="EMBL/GenBank/DDBJ databases">
        <title>Draft genome sequence of azole-resistant Aspergillus thermomutatus (Neosartorya pseudofischeri) strain HMR AF 39, isolated from a human nasal aspirate.</title>
        <authorList>
            <person name="Parent-Michaud M."/>
            <person name="Dufresne P.J."/>
            <person name="Fournier E."/>
            <person name="Martineau C."/>
            <person name="Moreira S."/>
            <person name="Perkins V."/>
            <person name="De Repentigny L."/>
            <person name="Dufresne S.F."/>
        </authorList>
    </citation>
    <scope>NUCLEOTIDE SEQUENCE [LARGE SCALE GENOMIC DNA]</scope>
    <source>
        <strain evidence="3">HMR AF 39</strain>
    </source>
</reference>
<dbReference type="RefSeq" id="XP_026618426.1">
    <property type="nucleotide sequence ID" value="XM_026761546.1"/>
</dbReference>
<keyword evidence="4" id="KW-1185">Reference proteome</keyword>
<sequence>MSNTNPSLYGLPRHSQKPSSQSTAPSASTLAFTTQLSSLITKGTESSARGRPRPSKSSKSDIFAIHNKGAQKRAAADLRDAAAAADDADETSVRQIHKRTADIGAVDAATLHRSKRRLEEKARMYEDLKSGLYLAGDSDEETETNTPTGGEDYLARLRRKEREGLVDFDRKWADAQRARGSDDSEADSDGEEAADDNASVVSYEDELGRTRRGTRAEAARAALARAQEGGEARAPERWRPARPENLIYGAAVQAEAFHLSSSAASQMASLAARRDRSPTPPGETHYDADAEVRNRGTGFYAFAKDEETRRKQMEELMSAREETQREREVRQARRAERERVKDERRRQIEELRSRRRAETFLAGLGDLGALQADAS</sequence>
<comment type="caution">
    <text evidence="3">The sequence shown here is derived from an EMBL/GenBank/DDBJ whole genome shotgun (WGS) entry which is preliminary data.</text>
</comment>
<evidence type="ECO:0008006" key="5">
    <source>
        <dbReference type="Google" id="ProtNLM"/>
    </source>
</evidence>
<accession>A0A397I0C7</accession>
<evidence type="ECO:0000256" key="2">
    <source>
        <dbReference type="SAM" id="MobiDB-lite"/>
    </source>
</evidence>
<dbReference type="Proteomes" id="UP000215305">
    <property type="component" value="Unassembled WGS sequence"/>
</dbReference>
<dbReference type="PANTHER" id="PTHR15885:SF1">
    <property type="entry name" value="COILED-COIL DOMAIN-CONTAINING PROTEIN 174"/>
    <property type="match status" value="1"/>
</dbReference>
<keyword evidence="1" id="KW-0175">Coiled coil</keyword>
<dbReference type="OrthoDB" id="333551at2759"/>
<feature type="region of interest" description="Disordered" evidence="2">
    <location>
        <begin position="313"/>
        <end position="347"/>
    </location>
</feature>
<dbReference type="GeneID" id="38129901"/>
<feature type="compositionally biased region" description="Acidic residues" evidence="2">
    <location>
        <begin position="183"/>
        <end position="195"/>
    </location>
</feature>
<feature type="region of interest" description="Disordered" evidence="2">
    <location>
        <begin position="169"/>
        <end position="238"/>
    </location>
</feature>
<feature type="compositionally biased region" description="Basic and acidic residues" evidence="2">
    <location>
        <begin position="206"/>
        <end position="218"/>
    </location>
</feature>
<proteinExistence type="predicted"/>
<feature type="region of interest" description="Disordered" evidence="2">
    <location>
        <begin position="134"/>
        <end position="155"/>
    </location>
</feature>
<evidence type="ECO:0000313" key="3">
    <source>
        <dbReference type="EMBL" id="RHZ66884.1"/>
    </source>
</evidence>
<dbReference type="InterPro" id="IPR025066">
    <property type="entry name" value="CCDC174-like"/>
</dbReference>
<feature type="compositionally biased region" description="Basic and acidic residues" evidence="2">
    <location>
        <begin position="169"/>
        <end position="182"/>
    </location>
</feature>
<protein>
    <recommendedName>
        <fullName evidence="5">Coiled-coil domain-containing protein 174</fullName>
    </recommendedName>
</protein>
<dbReference type="Pfam" id="PF13300">
    <property type="entry name" value="DUF4078"/>
    <property type="match status" value="1"/>
</dbReference>
<feature type="region of interest" description="Disordered" evidence="2">
    <location>
        <begin position="268"/>
        <end position="288"/>
    </location>
</feature>
<feature type="compositionally biased region" description="Basic and acidic residues" evidence="2">
    <location>
        <begin position="228"/>
        <end position="238"/>
    </location>
</feature>
<evidence type="ECO:0000256" key="1">
    <source>
        <dbReference type="ARBA" id="ARBA00023054"/>
    </source>
</evidence>
<dbReference type="STRING" id="41047.A0A397I0C7"/>
<feature type="compositionally biased region" description="Polar residues" evidence="2">
    <location>
        <begin position="30"/>
        <end position="45"/>
    </location>
</feature>
<evidence type="ECO:0000313" key="4">
    <source>
        <dbReference type="Proteomes" id="UP000215305"/>
    </source>
</evidence>
<dbReference type="GO" id="GO:0005634">
    <property type="term" value="C:nucleus"/>
    <property type="evidence" value="ECO:0007669"/>
    <property type="project" value="TreeGrafter"/>
</dbReference>